<dbReference type="GeneID" id="86049549"/>
<evidence type="ECO:0000256" key="5">
    <source>
        <dbReference type="ARBA" id="ARBA00022692"/>
    </source>
</evidence>
<keyword evidence="13" id="KW-0325">Glycoprotein</keyword>
<dbReference type="RefSeq" id="WP_009125215.1">
    <property type="nucleotide sequence ID" value="NZ_GL882631.1"/>
</dbReference>
<dbReference type="GO" id="GO:0046872">
    <property type="term" value="F:metal ion binding"/>
    <property type="evidence" value="ECO:0007669"/>
    <property type="project" value="UniProtKB-KW"/>
</dbReference>
<keyword evidence="4" id="KW-0808">Transferase</keyword>
<evidence type="ECO:0000256" key="1">
    <source>
        <dbReference type="ARBA" id="ARBA00004323"/>
    </source>
</evidence>
<evidence type="ECO:0000256" key="12">
    <source>
        <dbReference type="ARBA" id="ARBA00023157"/>
    </source>
</evidence>
<reference evidence="15 16" key="1">
    <citation type="submission" date="2011-02" db="EMBL/GenBank/DDBJ databases">
        <authorList>
            <person name="Weinstock G."/>
            <person name="Sodergren E."/>
            <person name="Clifton S."/>
            <person name="Fulton L."/>
            <person name="Fulton B."/>
            <person name="Courtney L."/>
            <person name="Fronick C."/>
            <person name="Harrison M."/>
            <person name="Strong C."/>
            <person name="Farmer C."/>
            <person name="Delahaunty K."/>
            <person name="Markovic C."/>
            <person name="Hall O."/>
            <person name="Minx P."/>
            <person name="Tomlinson C."/>
            <person name="Mitreva M."/>
            <person name="Hou S."/>
            <person name="Chen J."/>
            <person name="Wollam A."/>
            <person name="Pepin K.H."/>
            <person name="Johnson M."/>
            <person name="Bhonagiri V."/>
            <person name="Zhang X."/>
            <person name="Suruliraj S."/>
            <person name="Warren W."/>
            <person name="Chinwalla A."/>
            <person name="Mardis E.R."/>
            <person name="Wilson R.K."/>
        </authorList>
    </citation>
    <scope>NUCLEOTIDE SEQUENCE [LARGE SCALE GENOMIC DNA]</scope>
    <source>
        <strain evidence="15 16">YIT 12057</strain>
    </source>
</reference>
<dbReference type="STRING" id="763034.HMPREF9446_01948"/>
<accession>F3PT82</accession>
<evidence type="ECO:0000256" key="4">
    <source>
        <dbReference type="ARBA" id="ARBA00022679"/>
    </source>
</evidence>
<dbReference type="InterPro" id="IPR043538">
    <property type="entry name" value="XYLT"/>
</dbReference>
<sequence>MNRIAYILSAYKDAPHLARLVSALNDQADFYIHIDLKTDLRPFKELLEDKATFVPGHRVSWGGWEQVGYQKELLAAVLRSGVEYARVVCLSGQDYPLWSNQEIHRYFNEHQETEFITGMNLTRCRHADQRSKIINYHFFRDLGWESNWWKNKLIVASRHLMKALPFRKEATTMIARRKADVFFGSDYWAITLPCARYIYEKLCTEKEMTRYFKTSFVPSELCIQTIVFNSPFGKQALLYEGDYPGLSGLTPLHYIEYGKAIKTLTADDWPVLQRSGKMFCRKVASGVSDKLVEEIDNIRNPQKKS</sequence>
<keyword evidence="11" id="KW-0472">Membrane</keyword>
<evidence type="ECO:0000313" key="15">
    <source>
        <dbReference type="EMBL" id="EGF57100.1"/>
    </source>
</evidence>
<keyword evidence="6" id="KW-0479">Metal-binding</keyword>
<evidence type="ECO:0000256" key="3">
    <source>
        <dbReference type="ARBA" id="ARBA00022676"/>
    </source>
</evidence>
<comment type="caution">
    <text evidence="15">The sequence shown here is derived from an EMBL/GenBank/DDBJ whole genome shotgun (WGS) entry which is preliminary data.</text>
</comment>
<keyword evidence="5" id="KW-0812">Transmembrane</keyword>
<gene>
    <name evidence="15" type="ORF">HMPREF9446_01948</name>
</gene>
<keyword evidence="16" id="KW-1185">Reference proteome</keyword>
<proteinExistence type="predicted"/>
<dbReference type="Pfam" id="PF02485">
    <property type="entry name" value="Branch"/>
    <property type="match status" value="1"/>
</dbReference>
<protein>
    <recommendedName>
        <fullName evidence="14">Peptide O-xylosyltransferase</fullName>
    </recommendedName>
</protein>
<evidence type="ECO:0000256" key="10">
    <source>
        <dbReference type="ARBA" id="ARBA00023034"/>
    </source>
</evidence>
<dbReference type="eggNOG" id="ENOG5032BZT">
    <property type="taxonomic scope" value="Bacteria"/>
</dbReference>
<dbReference type="InterPro" id="IPR003406">
    <property type="entry name" value="Glyco_trans_14"/>
</dbReference>
<keyword evidence="10" id="KW-0333">Golgi apparatus</keyword>
<dbReference type="GO" id="GO:0030158">
    <property type="term" value="F:protein xylosyltransferase activity"/>
    <property type="evidence" value="ECO:0007669"/>
    <property type="project" value="InterPro"/>
</dbReference>
<evidence type="ECO:0000256" key="2">
    <source>
        <dbReference type="ARBA" id="ARBA00004648"/>
    </source>
</evidence>
<organism evidence="15 16">
    <name type="scientific">Bacteroides fluxus YIT 12057</name>
    <dbReference type="NCBI Taxonomy" id="763034"/>
    <lineage>
        <taxon>Bacteria</taxon>
        <taxon>Pseudomonadati</taxon>
        <taxon>Bacteroidota</taxon>
        <taxon>Bacteroidia</taxon>
        <taxon>Bacteroidales</taxon>
        <taxon>Bacteroidaceae</taxon>
        <taxon>Bacteroides</taxon>
    </lineage>
</organism>
<keyword evidence="3" id="KW-0328">Glycosyltransferase</keyword>
<evidence type="ECO:0000256" key="7">
    <source>
        <dbReference type="ARBA" id="ARBA00022824"/>
    </source>
</evidence>
<dbReference type="PANTHER" id="PTHR46025:SF3">
    <property type="entry name" value="XYLOSYLTRANSFERASE OXT"/>
    <property type="match status" value="1"/>
</dbReference>
<evidence type="ECO:0000256" key="14">
    <source>
        <dbReference type="ARBA" id="ARBA00042865"/>
    </source>
</evidence>
<evidence type="ECO:0000256" key="9">
    <source>
        <dbReference type="ARBA" id="ARBA00022989"/>
    </source>
</evidence>
<comment type="subcellular location">
    <subcellularLocation>
        <location evidence="2">Endoplasmic reticulum membrane</location>
        <topology evidence="2">Single-pass type II membrane protein</topology>
    </subcellularLocation>
    <subcellularLocation>
        <location evidence="1">Golgi apparatus membrane</location>
        <topology evidence="1">Single-pass type II membrane protein</topology>
    </subcellularLocation>
</comment>
<evidence type="ECO:0000256" key="6">
    <source>
        <dbReference type="ARBA" id="ARBA00022723"/>
    </source>
</evidence>
<keyword evidence="9" id="KW-1133">Transmembrane helix</keyword>
<keyword evidence="7" id="KW-0256">Endoplasmic reticulum</keyword>
<evidence type="ECO:0000256" key="13">
    <source>
        <dbReference type="ARBA" id="ARBA00023180"/>
    </source>
</evidence>
<evidence type="ECO:0000313" key="16">
    <source>
        <dbReference type="Proteomes" id="UP000003416"/>
    </source>
</evidence>
<name>F3PT82_9BACE</name>
<dbReference type="HOGENOM" id="CLU_032341_0_1_10"/>
<keyword evidence="12" id="KW-1015">Disulfide bond</keyword>
<dbReference type="GO" id="GO:0016020">
    <property type="term" value="C:membrane"/>
    <property type="evidence" value="ECO:0007669"/>
    <property type="project" value="InterPro"/>
</dbReference>
<dbReference type="GO" id="GO:0050650">
    <property type="term" value="P:chondroitin sulfate proteoglycan biosynthetic process"/>
    <property type="evidence" value="ECO:0007669"/>
    <property type="project" value="TreeGrafter"/>
</dbReference>
<dbReference type="GO" id="GO:0015012">
    <property type="term" value="P:heparan sulfate proteoglycan biosynthetic process"/>
    <property type="evidence" value="ECO:0007669"/>
    <property type="project" value="TreeGrafter"/>
</dbReference>
<dbReference type="Proteomes" id="UP000003416">
    <property type="component" value="Unassembled WGS sequence"/>
</dbReference>
<evidence type="ECO:0000256" key="8">
    <source>
        <dbReference type="ARBA" id="ARBA00022968"/>
    </source>
</evidence>
<keyword evidence="8" id="KW-0735">Signal-anchor</keyword>
<dbReference type="AlphaFoldDB" id="F3PT82"/>
<dbReference type="EMBL" id="AFBN01000034">
    <property type="protein sequence ID" value="EGF57100.1"/>
    <property type="molecule type" value="Genomic_DNA"/>
</dbReference>
<evidence type="ECO:0000256" key="11">
    <source>
        <dbReference type="ARBA" id="ARBA00023136"/>
    </source>
</evidence>
<dbReference type="PANTHER" id="PTHR46025">
    <property type="entry name" value="XYLOSYLTRANSFERASE OXT"/>
    <property type="match status" value="1"/>
</dbReference>